<dbReference type="PANTHER" id="PTHR43415">
    <property type="entry name" value="SPERMIDINE N(1)-ACETYLTRANSFERASE"/>
    <property type="match status" value="1"/>
</dbReference>
<dbReference type="Pfam" id="PF13302">
    <property type="entry name" value="Acetyltransf_3"/>
    <property type="match status" value="1"/>
</dbReference>
<dbReference type="InterPro" id="IPR000182">
    <property type="entry name" value="GNAT_dom"/>
</dbReference>
<dbReference type="EMBL" id="RSDO01000021">
    <property type="protein sequence ID" value="RRR51034.1"/>
    <property type="molecule type" value="Genomic_DNA"/>
</dbReference>
<dbReference type="SUPFAM" id="SSF55729">
    <property type="entry name" value="Acyl-CoA N-acyltransferases (Nat)"/>
    <property type="match status" value="1"/>
</dbReference>
<protein>
    <submittedName>
        <fullName evidence="2">N-acetyltransferase</fullName>
    </submittedName>
</protein>
<evidence type="ECO:0000313" key="2">
    <source>
        <dbReference type="EMBL" id="RRR51034.1"/>
    </source>
</evidence>
<proteinExistence type="predicted"/>
<dbReference type="PANTHER" id="PTHR43415:SF4">
    <property type="entry name" value="N-ACETYLTRANSFERASE DOMAIN-CONTAINING PROTEIN"/>
    <property type="match status" value="1"/>
</dbReference>
<reference evidence="2 3" key="2">
    <citation type="submission" date="2018-12" db="EMBL/GenBank/DDBJ databases">
        <title>Whole-genome sequences of fifteen clinical Streptococcus suis strains isolated from pigs between 2006 and 2018.</title>
        <authorList>
            <person name="Stevens M.J.A."/>
            <person name="Cernela N."/>
            <person name="Spoerry Serrano N."/>
            <person name="Schmitt S."/>
            <person name="Schrenzel J."/>
            <person name="Stephan R."/>
        </authorList>
    </citation>
    <scope>NUCLEOTIDE SEQUENCE [LARGE SCALE GENOMIC DNA]</scope>
    <source>
        <strain evidence="2 3">PP422</strain>
    </source>
</reference>
<accession>A0A3R8XP92</accession>
<evidence type="ECO:0000259" key="1">
    <source>
        <dbReference type="PROSITE" id="PS51186"/>
    </source>
</evidence>
<dbReference type="Proteomes" id="UP000274117">
    <property type="component" value="Unassembled WGS sequence"/>
</dbReference>
<dbReference type="GO" id="GO:0016747">
    <property type="term" value="F:acyltransferase activity, transferring groups other than amino-acyl groups"/>
    <property type="evidence" value="ECO:0007669"/>
    <property type="project" value="InterPro"/>
</dbReference>
<feature type="domain" description="N-acetyltransferase" evidence="1">
    <location>
        <begin position="13"/>
        <end position="182"/>
    </location>
</feature>
<reference evidence="2 3" key="1">
    <citation type="submission" date="2018-11" db="EMBL/GenBank/DDBJ databases">
        <authorList>
            <person name="Stevens M.J."/>
            <person name="Cernela N."/>
            <person name="Spoerry Serrano N."/>
            <person name="Schmitt S."/>
            <person name="Schrenzel J."/>
            <person name="Stephan R."/>
        </authorList>
    </citation>
    <scope>NUCLEOTIDE SEQUENCE [LARGE SCALE GENOMIC DNA]</scope>
    <source>
        <strain evidence="2 3">PP422</strain>
    </source>
</reference>
<organism evidence="2 3">
    <name type="scientific">Streptococcus suis</name>
    <dbReference type="NCBI Taxonomy" id="1307"/>
    <lineage>
        <taxon>Bacteria</taxon>
        <taxon>Bacillati</taxon>
        <taxon>Bacillota</taxon>
        <taxon>Bacilli</taxon>
        <taxon>Lactobacillales</taxon>
        <taxon>Streptococcaceae</taxon>
        <taxon>Streptococcus</taxon>
    </lineage>
</organism>
<name>A0A3R8XP92_STRSU</name>
<dbReference type="AlphaFoldDB" id="A0A3R8XP92"/>
<keyword evidence="2" id="KW-0808">Transferase</keyword>
<sequence>MAILERSTPVSNLELLPLTEQALRTIWKIGFSDEKPYWKEFAAPYFDDYQAYKDFTNFQESPRYPWFQTEEVRGILVDGEPIGMVSYYWENQATRWLEVGIEIYNENQWGKGFATLALQKWIRQIFTSMPELEHIGLTTWSGNPGMMRVAEKIGMRKEGQIRKVRYWQGYYYDSVKYGILREEWHNS</sequence>
<dbReference type="OrthoDB" id="9795206at2"/>
<comment type="caution">
    <text evidence="2">The sequence shown here is derived from an EMBL/GenBank/DDBJ whole genome shotgun (WGS) entry which is preliminary data.</text>
</comment>
<dbReference type="PROSITE" id="PS51186">
    <property type="entry name" value="GNAT"/>
    <property type="match status" value="1"/>
</dbReference>
<dbReference type="InterPro" id="IPR016181">
    <property type="entry name" value="Acyl_CoA_acyltransferase"/>
</dbReference>
<dbReference type="Gene3D" id="3.40.630.30">
    <property type="match status" value="1"/>
</dbReference>
<gene>
    <name evidence="2" type="ORF">EI998_09350</name>
</gene>
<evidence type="ECO:0000313" key="3">
    <source>
        <dbReference type="Proteomes" id="UP000274117"/>
    </source>
</evidence>